<dbReference type="GO" id="GO:0005737">
    <property type="term" value="C:cytoplasm"/>
    <property type="evidence" value="ECO:0007669"/>
    <property type="project" value="TreeGrafter"/>
</dbReference>
<protein>
    <recommendedName>
        <fullName evidence="12">Rad4-domain-containing protein</fullName>
    </recommendedName>
</protein>
<accession>A0AAD5K4Y6</accession>
<dbReference type="SUPFAM" id="SSF54001">
    <property type="entry name" value="Cysteine proteinases"/>
    <property type="match status" value="1"/>
</dbReference>
<evidence type="ECO:0000256" key="4">
    <source>
        <dbReference type="ARBA" id="ARBA00023204"/>
    </source>
</evidence>
<feature type="compositionally biased region" description="Basic and acidic residues" evidence="6">
    <location>
        <begin position="384"/>
        <end position="397"/>
    </location>
</feature>
<evidence type="ECO:0000259" key="7">
    <source>
        <dbReference type="SMART" id="SM01030"/>
    </source>
</evidence>
<dbReference type="PANTHER" id="PTHR12135">
    <property type="entry name" value="DNA REPAIR PROTEIN XP-C / RAD4"/>
    <property type="match status" value="1"/>
</dbReference>
<dbReference type="FunFam" id="3.30.70.2460:FF:000001">
    <property type="entry name" value="DNA repair protein Rad4 family"/>
    <property type="match status" value="1"/>
</dbReference>
<reference evidence="10" key="2">
    <citation type="submission" date="2023-02" db="EMBL/GenBank/DDBJ databases">
        <authorList>
            <consortium name="DOE Joint Genome Institute"/>
            <person name="Mondo S.J."/>
            <person name="Chang Y."/>
            <person name="Wang Y."/>
            <person name="Ahrendt S."/>
            <person name="Andreopoulos W."/>
            <person name="Barry K."/>
            <person name="Beard J."/>
            <person name="Benny G.L."/>
            <person name="Blankenship S."/>
            <person name="Bonito G."/>
            <person name="Cuomo C."/>
            <person name="Desiro A."/>
            <person name="Gervers K.A."/>
            <person name="Hundley H."/>
            <person name="Kuo A."/>
            <person name="LaButti K."/>
            <person name="Lang B.F."/>
            <person name="Lipzen A."/>
            <person name="O'Donnell K."/>
            <person name="Pangilinan J."/>
            <person name="Reynolds N."/>
            <person name="Sandor L."/>
            <person name="Smith M.W."/>
            <person name="Tsang A."/>
            <person name="Grigoriev I.V."/>
            <person name="Stajich J.E."/>
            <person name="Spatafora J.W."/>
        </authorList>
    </citation>
    <scope>NUCLEOTIDE SEQUENCE</scope>
    <source>
        <strain evidence="10">RSA 2281</strain>
    </source>
</reference>
<feature type="region of interest" description="Disordered" evidence="6">
    <location>
        <begin position="778"/>
        <end position="828"/>
    </location>
</feature>
<feature type="region of interest" description="Disordered" evidence="6">
    <location>
        <begin position="351"/>
        <end position="398"/>
    </location>
</feature>
<dbReference type="GO" id="GO:0000111">
    <property type="term" value="C:nucleotide-excision repair factor 2 complex"/>
    <property type="evidence" value="ECO:0007669"/>
    <property type="project" value="TreeGrafter"/>
</dbReference>
<evidence type="ECO:0000256" key="5">
    <source>
        <dbReference type="ARBA" id="ARBA00023242"/>
    </source>
</evidence>
<keyword evidence="5" id="KW-0539">Nucleus</keyword>
<keyword evidence="11" id="KW-1185">Reference proteome</keyword>
<dbReference type="SMART" id="SM01032">
    <property type="entry name" value="BHD_3"/>
    <property type="match status" value="1"/>
</dbReference>
<dbReference type="GO" id="GO:0003684">
    <property type="term" value="F:damaged DNA binding"/>
    <property type="evidence" value="ECO:0007669"/>
    <property type="project" value="InterPro"/>
</dbReference>
<proteinExistence type="inferred from homology"/>
<dbReference type="InterPro" id="IPR004583">
    <property type="entry name" value="DNA_repair_Rad4"/>
</dbReference>
<evidence type="ECO:0000313" key="11">
    <source>
        <dbReference type="Proteomes" id="UP001209540"/>
    </source>
</evidence>
<dbReference type="InterPro" id="IPR018326">
    <property type="entry name" value="Rad4_beta-hairpin_dom1"/>
</dbReference>
<dbReference type="Pfam" id="PF03835">
    <property type="entry name" value="Rad4"/>
    <property type="match status" value="1"/>
</dbReference>
<dbReference type="InterPro" id="IPR042488">
    <property type="entry name" value="Rad4_BHD3_sf"/>
</dbReference>
<organism evidence="10 11">
    <name type="scientific">Phascolomyces articulosus</name>
    <dbReference type="NCBI Taxonomy" id="60185"/>
    <lineage>
        <taxon>Eukaryota</taxon>
        <taxon>Fungi</taxon>
        <taxon>Fungi incertae sedis</taxon>
        <taxon>Mucoromycota</taxon>
        <taxon>Mucoromycotina</taxon>
        <taxon>Mucoromycetes</taxon>
        <taxon>Mucorales</taxon>
        <taxon>Lichtheimiaceae</taxon>
        <taxon>Phascolomyces</taxon>
    </lineage>
</organism>
<evidence type="ECO:0000256" key="6">
    <source>
        <dbReference type="SAM" id="MobiDB-lite"/>
    </source>
</evidence>
<dbReference type="Gene3D" id="3.30.70.2460">
    <property type="entry name" value="Rad4, beta-hairpin domain BHD3"/>
    <property type="match status" value="1"/>
</dbReference>
<dbReference type="PANTHER" id="PTHR12135:SF0">
    <property type="entry name" value="DNA REPAIR PROTEIN COMPLEMENTING XP-C CELLS"/>
    <property type="match status" value="1"/>
</dbReference>
<name>A0AAD5K4Y6_9FUNG</name>
<feature type="region of interest" description="Disordered" evidence="6">
    <location>
        <begin position="1"/>
        <end position="80"/>
    </location>
</feature>
<dbReference type="EMBL" id="JAIXMP010000024">
    <property type="protein sequence ID" value="KAI9254579.1"/>
    <property type="molecule type" value="Genomic_DNA"/>
</dbReference>
<dbReference type="GO" id="GO:0006298">
    <property type="term" value="P:mismatch repair"/>
    <property type="evidence" value="ECO:0007669"/>
    <property type="project" value="TreeGrafter"/>
</dbReference>
<comment type="similarity">
    <text evidence="2">Belongs to the XPC family.</text>
</comment>
<dbReference type="GO" id="GO:0006289">
    <property type="term" value="P:nucleotide-excision repair"/>
    <property type="evidence" value="ECO:0007669"/>
    <property type="project" value="InterPro"/>
</dbReference>
<sequence>MAKRGTKRLNDNEEQPTKRRITRSTKKIESTAESSTQSRQSSSKQQKRDIPAKDNDDRRSSNDSNSDRKQRARNQTTSLTEQFIQAEENDANGLEIESPLPSPVLPVIAINDQEQENDDNDDDDNSDMGDNMDWEDIQVPHTSTALVEDGPMDIQQESQYKDVEIVFEAPRAVLKKSKWQAEYDRTLREAIHHTHVVSLIAHFMIRNGWCASNEVQAVCLSVVPDYLQTQCDRKDLSEKDFEKSIKWLMTWWKGYFTLTGAGLGTRAYDEYEFFKDFDFTKDDNLALDILKKRDMVDGENIQTAMDFVDKLVSKEGFRDISAELFVAILRALSFDARLVCSLQPVPYRIPAAKKSDSPRPADTEDMIGESSTSKPRFPIRVRGPKLEDDSTLDKELKQSNAKPPTIWAEVYNQFTEKWVCIDPIRGHYNQRKAMQPGNGDRHNVMSIVLAFSPDQDGCIDVTRRYSSNMTKALRLREKELTKREKEGGFKSWWEGLYTMIQRKRWSRREEQEQDELENLNTREPIPTSIGAFNNHPLYALERHLKKFEVLYPKEPILGHIRGEVIYPRSCVKTAHTAETWIKQGRVIKDGEQPIKYVNARAVTLEKKRILEMAKQEGETIKTPCYGKWQTDVYKPPPVVDGIVPKNAFGKVDLYTPEMLPAGAAHIPINGIAKIARKLGINYAEATVDFEFARGRSIPVTSGIVVAKENKHILLEAWSEHEHTESTKAIKKQEKEVYGRWRKLILGTLIKARLDREYGGGDTSSSSSIITSSAITDNESKSITSDHKDTPWESFLKNRHKDQSGEEIIGGGFIPQEDSPDAGGFFPDD</sequence>
<evidence type="ECO:0008006" key="12">
    <source>
        <dbReference type="Google" id="ProtNLM"/>
    </source>
</evidence>
<dbReference type="GO" id="GO:0071942">
    <property type="term" value="C:XPC complex"/>
    <property type="evidence" value="ECO:0007669"/>
    <property type="project" value="TreeGrafter"/>
</dbReference>
<dbReference type="Gene3D" id="3.90.260.10">
    <property type="entry name" value="Transglutaminase-like"/>
    <property type="match status" value="1"/>
</dbReference>
<dbReference type="InterPro" id="IPR018328">
    <property type="entry name" value="Rad4_beta-hairpin_dom3"/>
</dbReference>
<comment type="subcellular location">
    <subcellularLocation>
        <location evidence="1">Nucleus</location>
    </subcellularLocation>
</comment>
<feature type="region of interest" description="Disordered" evidence="6">
    <location>
        <begin position="113"/>
        <end position="133"/>
    </location>
</feature>
<feature type="domain" description="Rad4 beta-hairpin" evidence="8">
    <location>
        <begin position="574"/>
        <end position="636"/>
    </location>
</feature>
<evidence type="ECO:0000259" key="8">
    <source>
        <dbReference type="SMART" id="SM01031"/>
    </source>
</evidence>
<dbReference type="InterPro" id="IPR038765">
    <property type="entry name" value="Papain-like_cys_pep_sf"/>
</dbReference>
<feature type="domain" description="Rad4 beta-hairpin" evidence="9">
    <location>
        <begin position="643"/>
        <end position="717"/>
    </location>
</feature>
<feature type="compositionally biased region" description="Basic and acidic residues" evidence="6">
    <location>
        <begin position="353"/>
        <end position="362"/>
    </location>
</feature>
<dbReference type="AlphaFoldDB" id="A0AAD5K4Y6"/>
<dbReference type="InterPro" id="IPR036985">
    <property type="entry name" value="Transglutaminase-like_sf"/>
</dbReference>
<dbReference type="GO" id="GO:0003697">
    <property type="term" value="F:single-stranded DNA binding"/>
    <property type="evidence" value="ECO:0007669"/>
    <property type="project" value="TreeGrafter"/>
</dbReference>
<comment type="caution">
    <text evidence="10">The sequence shown here is derived from an EMBL/GenBank/DDBJ whole genome shotgun (WGS) entry which is preliminary data.</text>
</comment>
<feature type="compositionally biased region" description="Basic and acidic residues" evidence="6">
    <location>
        <begin position="8"/>
        <end position="17"/>
    </location>
</feature>
<evidence type="ECO:0000256" key="1">
    <source>
        <dbReference type="ARBA" id="ARBA00004123"/>
    </source>
</evidence>
<dbReference type="InterPro" id="IPR018327">
    <property type="entry name" value="BHD_2"/>
</dbReference>
<dbReference type="SMART" id="SM01031">
    <property type="entry name" value="BHD_2"/>
    <property type="match status" value="1"/>
</dbReference>
<gene>
    <name evidence="10" type="ORF">BDA99DRAFT_518764</name>
</gene>
<dbReference type="Pfam" id="PF10403">
    <property type="entry name" value="BHD_1"/>
    <property type="match status" value="1"/>
</dbReference>
<feature type="compositionally biased region" description="Low complexity" evidence="6">
    <location>
        <begin position="31"/>
        <end position="44"/>
    </location>
</feature>
<dbReference type="Gene3D" id="2.20.20.110">
    <property type="entry name" value="Rad4, beta-hairpin domain BHD1"/>
    <property type="match status" value="1"/>
</dbReference>
<evidence type="ECO:0000256" key="3">
    <source>
        <dbReference type="ARBA" id="ARBA00022763"/>
    </source>
</evidence>
<dbReference type="Pfam" id="PF10404">
    <property type="entry name" value="BHD_2"/>
    <property type="match status" value="1"/>
</dbReference>
<feature type="compositionally biased region" description="Basic and acidic residues" evidence="6">
    <location>
        <begin position="778"/>
        <end position="790"/>
    </location>
</feature>
<evidence type="ECO:0000313" key="10">
    <source>
        <dbReference type="EMBL" id="KAI9254579.1"/>
    </source>
</evidence>
<feature type="compositionally biased region" description="Basic and acidic residues" evidence="6">
    <location>
        <begin position="46"/>
        <end position="69"/>
    </location>
</feature>
<dbReference type="SMART" id="SM01030">
    <property type="entry name" value="BHD_1"/>
    <property type="match status" value="1"/>
</dbReference>
<keyword evidence="4" id="KW-0234">DNA repair</keyword>
<dbReference type="Proteomes" id="UP001209540">
    <property type="component" value="Unassembled WGS sequence"/>
</dbReference>
<evidence type="ECO:0000256" key="2">
    <source>
        <dbReference type="ARBA" id="ARBA00009525"/>
    </source>
</evidence>
<dbReference type="Pfam" id="PF10405">
    <property type="entry name" value="BHD_3"/>
    <property type="match status" value="1"/>
</dbReference>
<evidence type="ECO:0000259" key="9">
    <source>
        <dbReference type="SMART" id="SM01032"/>
    </source>
</evidence>
<dbReference type="InterPro" id="IPR018325">
    <property type="entry name" value="Rad4/PNGase_transGLS-fold"/>
</dbReference>
<feature type="domain" description="Rad4 beta-hairpin" evidence="7">
    <location>
        <begin position="521"/>
        <end position="572"/>
    </location>
</feature>
<keyword evidence="3" id="KW-0227">DNA damage</keyword>
<reference evidence="10" key="1">
    <citation type="journal article" date="2022" name="IScience">
        <title>Evolution of zygomycete secretomes and the origins of terrestrial fungal ecologies.</title>
        <authorList>
            <person name="Chang Y."/>
            <person name="Wang Y."/>
            <person name="Mondo S."/>
            <person name="Ahrendt S."/>
            <person name="Andreopoulos W."/>
            <person name="Barry K."/>
            <person name="Beard J."/>
            <person name="Benny G.L."/>
            <person name="Blankenship S."/>
            <person name="Bonito G."/>
            <person name="Cuomo C."/>
            <person name="Desiro A."/>
            <person name="Gervers K.A."/>
            <person name="Hundley H."/>
            <person name="Kuo A."/>
            <person name="LaButti K."/>
            <person name="Lang B.F."/>
            <person name="Lipzen A."/>
            <person name="O'Donnell K."/>
            <person name="Pangilinan J."/>
            <person name="Reynolds N."/>
            <person name="Sandor L."/>
            <person name="Smith M.E."/>
            <person name="Tsang A."/>
            <person name="Grigoriev I.V."/>
            <person name="Stajich J.E."/>
            <person name="Spatafora J.W."/>
        </authorList>
    </citation>
    <scope>NUCLEOTIDE SEQUENCE</scope>
    <source>
        <strain evidence="10">RSA 2281</strain>
    </source>
</reference>